<dbReference type="GO" id="GO:0006307">
    <property type="term" value="P:DNA alkylation repair"/>
    <property type="evidence" value="ECO:0007669"/>
    <property type="project" value="TreeGrafter"/>
</dbReference>
<dbReference type="GO" id="GO:0043916">
    <property type="term" value="F:DNA-7-methylguanine glycosylase activity"/>
    <property type="evidence" value="ECO:0007669"/>
    <property type="project" value="TreeGrafter"/>
</dbReference>
<keyword evidence="4" id="KW-0227">DNA damage</keyword>
<comment type="similarity">
    <text evidence="2">Belongs to the alkylbase DNA glycosidase AlkA family.</text>
</comment>
<name>A0A7U9JCH1_GEOTM</name>
<dbReference type="AlphaFoldDB" id="A0A7U9JCH1"/>
<dbReference type="Gene3D" id="1.10.1670.40">
    <property type="match status" value="1"/>
</dbReference>
<accession>A0A7U9JCH1</accession>
<dbReference type="GO" id="GO:0005737">
    <property type="term" value="C:cytoplasm"/>
    <property type="evidence" value="ECO:0007669"/>
    <property type="project" value="TreeGrafter"/>
</dbReference>
<keyword evidence="8" id="KW-1185">Reference proteome</keyword>
<dbReference type="GO" id="GO:0032993">
    <property type="term" value="C:protein-DNA complex"/>
    <property type="evidence" value="ECO:0007669"/>
    <property type="project" value="TreeGrafter"/>
</dbReference>
<dbReference type="EMBL" id="AYSF01000035">
    <property type="protein sequence ID" value="ESU72806.1"/>
    <property type="molecule type" value="Genomic_DNA"/>
</dbReference>
<dbReference type="SMART" id="SM00478">
    <property type="entry name" value="ENDO3c"/>
    <property type="match status" value="1"/>
</dbReference>
<sequence>MRKVRTMWKQTITVPAPYDFAHALERLALDPLLAVDLERQRVTVPLHLDDVKVPVVVESIGAKDAPRFIVSGPHPERQQEIIERISHLFQWRTPLASVHGHFQATELAPLFARYEGLPLVLDFDLYFCLVKCLIHQQLHLKVGYRLTERFVKTFGEERDGVWFYPRPEEIAARSYEDLRALQLSGRKAEYIVDVSRLIAEGKLRLDEIEQMEDGEVMERLTAVRGIGPWTVQNFLLFGLGRPNVFPPADIGLQRAVEKWFGLPKRPTTKEMAALGERWKPYASYAALYLWRSIE</sequence>
<gene>
    <name evidence="7" type="ORF">T260_06100</name>
</gene>
<dbReference type="InterPro" id="IPR003265">
    <property type="entry name" value="HhH-GPD_domain"/>
</dbReference>
<dbReference type="PANTHER" id="PTHR43003">
    <property type="entry name" value="DNA-3-METHYLADENINE GLYCOSYLASE"/>
    <property type="match status" value="1"/>
</dbReference>
<feature type="domain" description="HhH-GPD" evidence="6">
    <location>
        <begin position="134"/>
        <end position="294"/>
    </location>
</feature>
<dbReference type="CDD" id="cd00056">
    <property type="entry name" value="ENDO3c"/>
    <property type="match status" value="1"/>
</dbReference>
<dbReference type="GO" id="GO:0032131">
    <property type="term" value="F:alkylated DNA binding"/>
    <property type="evidence" value="ECO:0007669"/>
    <property type="project" value="TreeGrafter"/>
</dbReference>
<dbReference type="Pfam" id="PF00730">
    <property type="entry name" value="HhH-GPD"/>
    <property type="match status" value="1"/>
</dbReference>
<dbReference type="FunFam" id="1.10.340.30:FF:000004">
    <property type="entry name" value="DNA-3-methyladenine glycosylase II"/>
    <property type="match status" value="1"/>
</dbReference>
<evidence type="ECO:0000256" key="5">
    <source>
        <dbReference type="ARBA" id="ARBA00023204"/>
    </source>
</evidence>
<dbReference type="InterPro" id="IPR011257">
    <property type="entry name" value="DNA_glycosylase"/>
</dbReference>
<dbReference type="Proteomes" id="UP000018339">
    <property type="component" value="Unassembled WGS sequence"/>
</dbReference>
<evidence type="ECO:0000256" key="4">
    <source>
        <dbReference type="ARBA" id="ARBA00022763"/>
    </source>
</evidence>
<dbReference type="SUPFAM" id="SSF48150">
    <property type="entry name" value="DNA-glycosylase"/>
    <property type="match status" value="1"/>
</dbReference>
<dbReference type="InterPro" id="IPR051912">
    <property type="entry name" value="Alkylbase_DNA_Glycosylase/TA"/>
</dbReference>
<evidence type="ECO:0000313" key="8">
    <source>
        <dbReference type="Proteomes" id="UP000018339"/>
    </source>
</evidence>
<evidence type="ECO:0000256" key="3">
    <source>
        <dbReference type="ARBA" id="ARBA00012000"/>
    </source>
</evidence>
<dbReference type="PANTHER" id="PTHR43003:SF5">
    <property type="entry name" value="DNA-3-METHYLADENINE GLYCOSYLASE"/>
    <property type="match status" value="1"/>
</dbReference>
<dbReference type="EC" id="3.2.2.21" evidence="3"/>
<dbReference type="GO" id="GO:0006285">
    <property type="term" value="P:base-excision repair, AP site formation"/>
    <property type="evidence" value="ECO:0007669"/>
    <property type="project" value="TreeGrafter"/>
</dbReference>
<dbReference type="Gene3D" id="1.10.340.30">
    <property type="entry name" value="Hypothetical protein, domain 2"/>
    <property type="match status" value="1"/>
</dbReference>
<dbReference type="GO" id="GO:0008725">
    <property type="term" value="F:DNA-3-methyladenine glycosylase activity"/>
    <property type="evidence" value="ECO:0007669"/>
    <property type="project" value="TreeGrafter"/>
</dbReference>
<organism evidence="7 8">
    <name type="scientific">Geobacillus thermopakistaniensis (strain MAS1)</name>
    <dbReference type="NCBI Taxonomy" id="1408282"/>
    <lineage>
        <taxon>Bacteria</taxon>
        <taxon>Bacillati</taxon>
        <taxon>Bacillota</taxon>
        <taxon>Bacilli</taxon>
        <taxon>Bacillales</taxon>
        <taxon>Anoxybacillaceae</taxon>
        <taxon>Geobacillus</taxon>
    </lineage>
</organism>
<reference evidence="7 8" key="1">
    <citation type="journal article" date="2014" name="Genome Announc.">
        <title>Draft Genome Sequence of Geobacillus thermopakistaniensis Strain MAS1.</title>
        <authorList>
            <person name="Siddiqui M.A."/>
            <person name="Rashid N."/>
            <person name="Ayyampalayam S."/>
            <person name="Whitman W.B."/>
        </authorList>
    </citation>
    <scope>NUCLEOTIDE SEQUENCE [LARGE SCALE GENOMIC DNA]</scope>
    <source>
        <strain evidence="7 8">MAS1</strain>
    </source>
</reference>
<comment type="caution">
    <text evidence="7">The sequence shown here is derived from an EMBL/GenBank/DDBJ whole genome shotgun (WGS) entry which is preliminary data.</text>
</comment>
<proteinExistence type="inferred from homology"/>
<evidence type="ECO:0000256" key="1">
    <source>
        <dbReference type="ARBA" id="ARBA00000086"/>
    </source>
</evidence>
<comment type="catalytic activity">
    <reaction evidence="1">
        <text>Hydrolysis of alkylated DNA, releasing 3-methyladenine, 3-methylguanine, 7-methylguanine and 7-methyladenine.</text>
        <dbReference type="EC" id="3.2.2.21"/>
    </reaction>
</comment>
<evidence type="ECO:0000259" key="6">
    <source>
        <dbReference type="SMART" id="SM00478"/>
    </source>
</evidence>
<evidence type="ECO:0000256" key="2">
    <source>
        <dbReference type="ARBA" id="ARBA00010817"/>
    </source>
</evidence>
<evidence type="ECO:0000313" key="7">
    <source>
        <dbReference type="EMBL" id="ESU72806.1"/>
    </source>
</evidence>
<protein>
    <recommendedName>
        <fullName evidence="3">DNA-3-methyladenine glycosylase II</fullName>
        <ecNumber evidence="3">3.2.2.21</ecNumber>
    </recommendedName>
</protein>
<keyword evidence="5" id="KW-0234">DNA repair</keyword>